<evidence type="ECO:0000313" key="2">
    <source>
        <dbReference type="Proteomes" id="UP000813463"/>
    </source>
</evidence>
<reference evidence="2" key="1">
    <citation type="journal article" date="2021" name="Nat. Commun.">
        <title>Genomic analyses provide insights into spinach domestication and the genetic basis of agronomic traits.</title>
        <authorList>
            <person name="Cai X."/>
            <person name="Sun X."/>
            <person name="Xu C."/>
            <person name="Sun H."/>
            <person name="Wang X."/>
            <person name="Ge C."/>
            <person name="Zhang Z."/>
            <person name="Wang Q."/>
            <person name="Fei Z."/>
            <person name="Jiao C."/>
            <person name="Wang Q."/>
        </authorList>
    </citation>
    <scope>NUCLEOTIDE SEQUENCE [LARGE SCALE GENOMIC DNA]</scope>
    <source>
        <strain evidence="2">cv. Varoflay</strain>
    </source>
</reference>
<dbReference type="Pfam" id="PF10536">
    <property type="entry name" value="PMD"/>
    <property type="match status" value="1"/>
</dbReference>
<sequence length="234" mass="26832">MVHIKEIHDKRHNYLCVTDEEEDDPKSGTWLTIRSSLRRLGGTKPSFCTNYFLSEMSKKAGPFIKGGSTFYTLRNSLQEKSATGELYPILGRSIISKSVRWGSHVHKLHGDSRFIAGYWEWTEDVLFRFKEVLIACSVYNAVYASLYSYSKDPNVMRAFCESWCPTTNTLHTVAGEFSISLWDLYRLGGLPIVGEIYDETIPLHNELLKQDDQGNRVISRACDHLYGVYHYLAK</sequence>
<proteinExistence type="predicted"/>
<feature type="domain" description="Aminotransferase-like plant mobile" evidence="1">
    <location>
        <begin position="138"/>
        <end position="195"/>
    </location>
</feature>
<protein>
    <recommendedName>
        <fullName evidence="1">Aminotransferase-like plant mobile domain-containing protein</fullName>
    </recommendedName>
</protein>
<dbReference type="RefSeq" id="XP_056698714.1">
    <property type="nucleotide sequence ID" value="XM_056842736.1"/>
</dbReference>
<reference evidence="3" key="2">
    <citation type="submission" date="2025-08" db="UniProtKB">
        <authorList>
            <consortium name="RefSeq"/>
        </authorList>
    </citation>
    <scope>IDENTIFICATION</scope>
    <source>
        <tissue evidence="3">Leaf</tissue>
    </source>
</reference>
<keyword evidence="2" id="KW-1185">Reference proteome</keyword>
<evidence type="ECO:0000259" key="1">
    <source>
        <dbReference type="Pfam" id="PF10536"/>
    </source>
</evidence>
<name>A0ABM3RSW2_SPIOL</name>
<dbReference type="GeneID" id="130472225"/>
<gene>
    <name evidence="3" type="primary">LOC130472225</name>
</gene>
<accession>A0ABM3RSW2</accession>
<dbReference type="Proteomes" id="UP000813463">
    <property type="component" value="Chromosome 4"/>
</dbReference>
<organism evidence="2 3">
    <name type="scientific">Spinacia oleracea</name>
    <name type="common">Spinach</name>
    <dbReference type="NCBI Taxonomy" id="3562"/>
    <lineage>
        <taxon>Eukaryota</taxon>
        <taxon>Viridiplantae</taxon>
        <taxon>Streptophyta</taxon>
        <taxon>Embryophyta</taxon>
        <taxon>Tracheophyta</taxon>
        <taxon>Spermatophyta</taxon>
        <taxon>Magnoliopsida</taxon>
        <taxon>eudicotyledons</taxon>
        <taxon>Gunneridae</taxon>
        <taxon>Pentapetalae</taxon>
        <taxon>Caryophyllales</taxon>
        <taxon>Chenopodiaceae</taxon>
        <taxon>Chenopodioideae</taxon>
        <taxon>Anserineae</taxon>
        <taxon>Spinacia</taxon>
    </lineage>
</organism>
<evidence type="ECO:0000313" key="3">
    <source>
        <dbReference type="RefSeq" id="XP_056698714.1"/>
    </source>
</evidence>
<dbReference type="InterPro" id="IPR019557">
    <property type="entry name" value="AminoTfrase-like_pln_mobile"/>
</dbReference>